<dbReference type="OrthoDB" id="9800940at2"/>
<reference evidence="4 5" key="1">
    <citation type="submission" date="2013-08" db="EMBL/GenBank/DDBJ databases">
        <authorList>
            <person name="Durkin A.S."/>
            <person name="Haft D.R."/>
            <person name="McCorrison J."/>
            <person name="Torralba M."/>
            <person name="Gillis M."/>
            <person name="Haft D.H."/>
            <person name="Methe B."/>
            <person name="Sutton G."/>
            <person name="Nelson K.E."/>
        </authorList>
    </citation>
    <scope>NUCLEOTIDE SEQUENCE [LARGE SCALE GENOMIC DNA]</scope>
    <source>
        <strain evidence="3 5">ATCC 35536</strain>
        <strain evidence="2 4">VPI DR56BR1116</strain>
    </source>
</reference>
<name>U1GS88_TRESO</name>
<evidence type="ECO:0000313" key="4">
    <source>
        <dbReference type="Proteomes" id="UP000016412"/>
    </source>
</evidence>
<dbReference type="Gene3D" id="3.60.15.10">
    <property type="entry name" value="Ribonuclease Z/Hydroxyacylglutathione hydrolase-like"/>
    <property type="match status" value="1"/>
</dbReference>
<dbReference type="Pfam" id="PF12706">
    <property type="entry name" value="Lactamase_B_2"/>
    <property type="match status" value="1"/>
</dbReference>
<evidence type="ECO:0000259" key="1">
    <source>
        <dbReference type="SMART" id="SM00849"/>
    </source>
</evidence>
<dbReference type="PATRIC" id="fig|1125725.3.peg.1181"/>
<gene>
    <name evidence="3" type="ORF">HMPREF0860_0543</name>
    <name evidence="2" type="ORF">HMPREF1325_0399</name>
</gene>
<dbReference type="InterPro" id="IPR001279">
    <property type="entry name" value="Metallo-B-lactamas"/>
</dbReference>
<dbReference type="RefSeq" id="WP_021330204.1">
    <property type="nucleotide sequence ID" value="NZ_AUZJ01000029.1"/>
</dbReference>
<dbReference type="AlphaFoldDB" id="U1GS88"/>
<dbReference type="InterPro" id="IPR036866">
    <property type="entry name" value="RibonucZ/Hydroxyglut_hydro"/>
</dbReference>
<organism evidence="2 4">
    <name type="scientific">Treponema socranskii subsp. socranskii VPI DR56BR1116 = ATCC 35536</name>
    <dbReference type="NCBI Taxonomy" id="1125725"/>
    <lineage>
        <taxon>Bacteria</taxon>
        <taxon>Pseudomonadati</taxon>
        <taxon>Spirochaetota</taxon>
        <taxon>Spirochaetia</taxon>
        <taxon>Spirochaetales</taxon>
        <taxon>Treponemataceae</taxon>
        <taxon>Treponema</taxon>
    </lineage>
</organism>
<dbReference type="SUPFAM" id="SSF56281">
    <property type="entry name" value="Metallo-hydrolase/oxidoreductase"/>
    <property type="match status" value="1"/>
</dbReference>
<dbReference type="SMART" id="SM00849">
    <property type="entry name" value="Lactamase_B"/>
    <property type="match status" value="1"/>
</dbReference>
<keyword evidence="5" id="KW-1185">Reference proteome</keyword>
<accession>U1GS88</accession>
<dbReference type="Proteomes" id="UP000016412">
    <property type="component" value="Unassembled WGS sequence"/>
</dbReference>
<dbReference type="Proteomes" id="UP000016646">
    <property type="component" value="Unassembled WGS sequence"/>
</dbReference>
<proteinExistence type="predicted"/>
<dbReference type="CDD" id="cd07715">
    <property type="entry name" value="TaR3-like_MBL-fold"/>
    <property type="match status" value="1"/>
</dbReference>
<comment type="caution">
    <text evidence="2">The sequence shown here is derived from an EMBL/GenBank/DDBJ whole genome shotgun (WGS) entry which is preliminary data.</text>
</comment>
<sequence>MKVYFWGVRGSIPTPLTPQQIQTKITAVVQRITQKDIASEDARERFIASLPEWLYGTTGGNTPCVEVKTANGTEIVLDAGSGIRVLGKTGVKPADNHYNLLLSHFHWDHLQGFPFFDAIYDTSVKIDIYSAFPAADRILAFQMSRPYFPAPFDVCAKRITFHTVKSGEPFSVGGVPVCCCKMSHPGNSYSYAISENGKKFVYATDVELSQKDFEKTSARIKVFQDADVIVLDSQYTVAEAYQKENWGHSAFCYAIDFAVHWNIKSVYLFHHEPTYDDKKLHSILHAARWYAQYIEHANMQVYLATEGAEISL</sequence>
<evidence type="ECO:0000313" key="2">
    <source>
        <dbReference type="EMBL" id="ERF60830.1"/>
    </source>
</evidence>
<protein>
    <submittedName>
        <fullName evidence="2">Beta-lactamase family protein</fullName>
    </submittedName>
</protein>
<evidence type="ECO:0000313" key="3">
    <source>
        <dbReference type="EMBL" id="ERJ99779.1"/>
    </source>
</evidence>
<dbReference type="PANTHER" id="PTHR42663:SF4">
    <property type="entry name" value="SLL1036 PROTEIN"/>
    <property type="match status" value="1"/>
</dbReference>
<dbReference type="PANTHER" id="PTHR42663">
    <property type="entry name" value="HYDROLASE C777.06C-RELATED-RELATED"/>
    <property type="match status" value="1"/>
</dbReference>
<dbReference type="STRING" id="1125725.HMPREF1325_0399"/>
<feature type="domain" description="Metallo-beta-lactamase" evidence="1">
    <location>
        <begin position="61"/>
        <end position="241"/>
    </location>
</feature>
<dbReference type="EMBL" id="AUZJ01000029">
    <property type="protein sequence ID" value="ERF60830.1"/>
    <property type="molecule type" value="Genomic_DNA"/>
</dbReference>
<dbReference type="EMBL" id="AVQI01000072">
    <property type="protein sequence ID" value="ERJ99779.1"/>
    <property type="molecule type" value="Genomic_DNA"/>
</dbReference>
<dbReference type="eggNOG" id="COG1235">
    <property type="taxonomic scope" value="Bacteria"/>
</dbReference>
<evidence type="ECO:0000313" key="5">
    <source>
        <dbReference type="Proteomes" id="UP000016646"/>
    </source>
</evidence>